<keyword evidence="3 5" id="KW-0285">Flavoprotein</keyword>
<evidence type="ECO:0000259" key="8">
    <source>
        <dbReference type="Pfam" id="PF02771"/>
    </source>
</evidence>
<dbReference type="Pfam" id="PF02770">
    <property type="entry name" value="Acyl-CoA_dh_M"/>
    <property type="match status" value="1"/>
</dbReference>
<keyword evidence="10" id="KW-1185">Reference proteome</keyword>
<evidence type="ECO:0000256" key="4">
    <source>
        <dbReference type="ARBA" id="ARBA00022827"/>
    </source>
</evidence>
<dbReference type="InterPro" id="IPR052166">
    <property type="entry name" value="Diverse_Acyl-CoA_DH"/>
</dbReference>
<proteinExistence type="inferred from homology"/>
<organism evidence="9 10">
    <name type="scientific">Devosia litorisediminis</name>
    <dbReference type="NCBI Taxonomy" id="2829817"/>
    <lineage>
        <taxon>Bacteria</taxon>
        <taxon>Pseudomonadati</taxon>
        <taxon>Pseudomonadota</taxon>
        <taxon>Alphaproteobacteria</taxon>
        <taxon>Hyphomicrobiales</taxon>
        <taxon>Devosiaceae</taxon>
        <taxon>Devosia</taxon>
    </lineage>
</organism>
<dbReference type="InterPro" id="IPR037069">
    <property type="entry name" value="AcylCoA_DH/ox_N_sf"/>
</dbReference>
<gene>
    <name evidence="9" type="ORF">KD146_13540</name>
</gene>
<reference evidence="9" key="1">
    <citation type="submission" date="2021-04" db="EMBL/GenBank/DDBJ databases">
        <title>Devosia litorisediminis sp. nov., isolated from a sand dune.</title>
        <authorList>
            <person name="Park S."/>
            <person name="Yoon J.-H."/>
        </authorList>
    </citation>
    <scope>NUCLEOTIDE SEQUENCE</scope>
    <source>
        <strain evidence="9">BSSL-BM10</strain>
    </source>
</reference>
<evidence type="ECO:0000256" key="5">
    <source>
        <dbReference type="RuleBase" id="RU362125"/>
    </source>
</evidence>
<keyword evidence="5" id="KW-0560">Oxidoreductase</keyword>
<evidence type="ECO:0000259" key="6">
    <source>
        <dbReference type="Pfam" id="PF00441"/>
    </source>
</evidence>
<feature type="domain" description="Acyl-CoA oxidase/dehydrogenase middle" evidence="7">
    <location>
        <begin position="152"/>
        <end position="255"/>
    </location>
</feature>
<accession>A0A942E986</accession>
<comment type="caution">
    <text evidence="9">The sequence shown here is derived from an EMBL/GenBank/DDBJ whole genome shotgun (WGS) entry which is preliminary data.</text>
</comment>
<dbReference type="SUPFAM" id="SSF56645">
    <property type="entry name" value="Acyl-CoA dehydrogenase NM domain-like"/>
    <property type="match status" value="1"/>
</dbReference>
<evidence type="ECO:0000259" key="7">
    <source>
        <dbReference type="Pfam" id="PF02770"/>
    </source>
</evidence>
<comment type="similarity">
    <text evidence="2 5">Belongs to the acyl-CoA dehydrogenase family.</text>
</comment>
<dbReference type="GO" id="GO:0050660">
    <property type="term" value="F:flavin adenine dinucleotide binding"/>
    <property type="evidence" value="ECO:0007669"/>
    <property type="project" value="InterPro"/>
</dbReference>
<dbReference type="InterPro" id="IPR009100">
    <property type="entry name" value="AcylCoA_DH/oxidase_NM_dom_sf"/>
</dbReference>
<dbReference type="Pfam" id="PF00441">
    <property type="entry name" value="Acyl-CoA_dh_1"/>
    <property type="match status" value="1"/>
</dbReference>
<keyword evidence="4 5" id="KW-0274">FAD</keyword>
<sequence length="532" mass="55936">MDRISDIVLTLAATGGLSAAAHWDAAATESVLLAYKEFIDTEVAPGNGPADRAGCRIVDGRVRVPSPLPQTYKSYVDLGWHLLPLPVSIGGIGAPSPICCAGAELLAGANHAFQMLVGLVPGAIGVIERFGTQAQQDALIPELTAGTTLATMCLTEADAGSDLGAIRTSGTRNEAGEWTLSGEKIFISGGDQDLSDAIVHLVLARTGAPAEGVKGLSLFACHAQRSDGSRNSIEVVRIEEKLGLHASPTCQLRFAGADAQLLGQPGDGLKAMFVMMNHARLDVAMQGVAHAAQAHALASAYADQRRQGGRVIARHGDVARMLAEMDALTLGARAMGYRAAALLEDADLAAFLTPVCKAFCTDTASRVADLGIQVLGGYGYLPEYGMEQIWRDARVTRLYEGTNGVLAMTLVRRLLGGASETAFLEEIDQALSLSSSTQAHTGLAQLRADWMAAAAAVRAIPEPGMVAAPLMALTGLLYFGACWVRLEAAQISGEQAERMARLGQFVRDALLPDAAALRIRCQAPRRTENEDG</sequence>
<feature type="domain" description="Acyl-CoA dehydrogenase/oxidase C-terminal" evidence="6">
    <location>
        <begin position="266"/>
        <end position="415"/>
    </location>
</feature>
<dbReference type="InterPro" id="IPR013786">
    <property type="entry name" value="AcylCoA_DH/ox_N"/>
</dbReference>
<dbReference type="AlphaFoldDB" id="A0A942E986"/>
<dbReference type="InterPro" id="IPR006089">
    <property type="entry name" value="Acyl-CoA_DH_CS"/>
</dbReference>
<dbReference type="InterPro" id="IPR046373">
    <property type="entry name" value="Acyl-CoA_Oxase/DH_mid-dom_sf"/>
</dbReference>
<feature type="domain" description="Acyl-CoA dehydrogenase/oxidase N-terminal" evidence="8">
    <location>
        <begin position="35"/>
        <end position="146"/>
    </location>
</feature>
<dbReference type="Gene3D" id="1.10.540.10">
    <property type="entry name" value="Acyl-CoA dehydrogenase/oxidase, N-terminal domain"/>
    <property type="match status" value="1"/>
</dbReference>
<evidence type="ECO:0000313" key="10">
    <source>
        <dbReference type="Proteomes" id="UP000678281"/>
    </source>
</evidence>
<dbReference type="PROSITE" id="PS00072">
    <property type="entry name" value="ACYL_COA_DH_1"/>
    <property type="match status" value="1"/>
</dbReference>
<dbReference type="GO" id="GO:0003995">
    <property type="term" value="F:acyl-CoA dehydrogenase activity"/>
    <property type="evidence" value="ECO:0007669"/>
    <property type="project" value="InterPro"/>
</dbReference>
<evidence type="ECO:0000256" key="1">
    <source>
        <dbReference type="ARBA" id="ARBA00001974"/>
    </source>
</evidence>
<evidence type="ECO:0000313" key="9">
    <source>
        <dbReference type="EMBL" id="MBS3849722.1"/>
    </source>
</evidence>
<dbReference type="PANTHER" id="PTHR42803">
    <property type="entry name" value="ACYL-COA DEHYDROGENASE"/>
    <property type="match status" value="1"/>
</dbReference>
<name>A0A942E986_9HYPH</name>
<dbReference type="Pfam" id="PF02771">
    <property type="entry name" value="Acyl-CoA_dh_N"/>
    <property type="match status" value="1"/>
</dbReference>
<comment type="cofactor">
    <cofactor evidence="1 5">
        <name>FAD</name>
        <dbReference type="ChEBI" id="CHEBI:57692"/>
    </cofactor>
</comment>
<protein>
    <submittedName>
        <fullName evidence="9">Acyl-CoA dehydrogenase family protein</fullName>
    </submittedName>
</protein>
<dbReference type="SUPFAM" id="SSF47203">
    <property type="entry name" value="Acyl-CoA dehydrogenase C-terminal domain-like"/>
    <property type="match status" value="1"/>
</dbReference>
<dbReference type="InterPro" id="IPR009075">
    <property type="entry name" value="AcylCo_DH/oxidase_C"/>
</dbReference>
<dbReference type="Proteomes" id="UP000678281">
    <property type="component" value="Unassembled WGS sequence"/>
</dbReference>
<dbReference type="EMBL" id="JAGXTP010000002">
    <property type="protein sequence ID" value="MBS3849722.1"/>
    <property type="molecule type" value="Genomic_DNA"/>
</dbReference>
<dbReference type="PANTHER" id="PTHR42803:SF1">
    <property type="entry name" value="BROAD-SPECIFICITY LINEAR ACYL-COA DEHYDROGENASE FADE5"/>
    <property type="match status" value="1"/>
</dbReference>
<dbReference type="RefSeq" id="WP_212659362.1">
    <property type="nucleotide sequence ID" value="NZ_JAGXTP010000002.1"/>
</dbReference>
<dbReference type="InterPro" id="IPR006091">
    <property type="entry name" value="Acyl-CoA_Oxase/DH_mid-dom"/>
</dbReference>
<dbReference type="Gene3D" id="2.40.110.10">
    <property type="entry name" value="Butyryl-CoA Dehydrogenase, subunit A, domain 2"/>
    <property type="match status" value="1"/>
</dbReference>
<evidence type="ECO:0000256" key="3">
    <source>
        <dbReference type="ARBA" id="ARBA00022630"/>
    </source>
</evidence>
<dbReference type="Gene3D" id="1.20.140.10">
    <property type="entry name" value="Butyryl-CoA Dehydrogenase, subunit A, domain 3"/>
    <property type="match status" value="1"/>
</dbReference>
<evidence type="ECO:0000256" key="2">
    <source>
        <dbReference type="ARBA" id="ARBA00009347"/>
    </source>
</evidence>
<dbReference type="InterPro" id="IPR036250">
    <property type="entry name" value="AcylCo_DH-like_C"/>
</dbReference>